<accession>A0A812NUS1</accession>
<organism evidence="9 10">
    <name type="scientific">Symbiodinium natans</name>
    <dbReference type="NCBI Taxonomy" id="878477"/>
    <lineage>
        <taxon>Eukaryota</taxon>
        <taxon>Sar</taxon>
        <taxon>Alveolata</taxon>
        <taxon>Dinophyceae</taxon>
        <taxon>Suessiales</taxon>
        <taxon>Symbiodiniaceae</taxon>
        <taxon>Symbiodinium</taxon>
    </lineage>
</organism>
<dbReference type="EMBL" id="CAJNDS010002119">
    <property type="protein sequence ID" value="CAE7337517.1"/>
    <property type="molecule type" value="Genomic_DNA"/>
</dbReference>
<dbReference type="InterPro" id="IPR027359">
    <property type="entry name" value="Volt_channel_dom_sf"/>
</dbReference>
<dbReference type="PROSITE" id="PS50222">
    <property type="entry name" value="EF_HAND_2"/>
    <property type="match status" value="1"/>
</dbReference>
<gene>
    <name evidence="9" type="primary">Catsper1</name>
    <name evidence="9" type="ORF">SNAT2548_LOCUS17664</name>
</gene>
<dbReference type="Gene3D" id="1.10.287.70">
    <property type="match status" value="1"/>
</dbReference>
<dbReference type="SMART" id="SM00054">
    <property type="entry name" value="EFh"/>
    <property type="match status" value="2"/>
</dbReference>
<feature type="region of interest" description="Disordered" evidence="6">
    <location>
        <begin position="1"/>
        <end position="29"/>
    </location>
</feature>
<feature type="transmembrane region" description="Helical" evidence="7">
    <location>
        <begin position="296"/>
        <end position="318"/>
    </location>
</feature>
<feature type="transmembrane region" description="Helical" evidence="7">
    <location>
        <begin position="218"/>
        <end position="238"/>
    </location>
</feature>
<dbReference type="Gene3D" id="1.10.238.10">
    <property type="entry name" value="EF-hand"/>
    <property type="match status" value="1"/>
</dbReference>
<evidence type="ECO:0000256" key="4">
    <source>
        <dbReference type="ARBA" id="ARBA00022989"/>
    </source>
</evidence>
<dbReference type="OrthoDB" id="428593at2759"/>
<keyword evidence="5 7" id="KW-0472">Membrane</keyword>
<feature type="transmembrane region" description="Helical" evidence="7">
    <location>
        <begin position="153"/>
        <end position="175"/>
    </location>
</feature>
<dbReference type="Gene3D" id="1.20.120.350">
    <property type="entry name" value="Voltage-gated potassium channels. Chain C"/>
    <property type="match status" value="1"/>
</dbReference>
<dbReference type="InterPro" id="IPR005821">
    <property type="entry name" value="Ion_trans_dom"/>
</dbReference>
<keyword evidence="3" id="KW-0106">Calcium</keyword>
<dbReference type="GO" id="GO:0005216">
    <property type="term" value="F:monoatomic ion channel activity"/>
    <property type="evidence" value="ECO:0007669"/>
    <property type="project" value="InterPro"/>
</dbReference>
<feature type="compositionally biased region" description="Low complexity" evidence="6">
    <location>
        <begin position="1"/>
        <end position="22"/>
    </location>
</feature>
<comment type="subcellular location">
    <subcellularLocation>
        <location evidence="1">Membrane</location>
        <topology evidence="1">Multi-pass membrane protein</topology>
    </subcellularLocation>
</comment>
<keyword evidence="10" id="KW-1185">Reference proteome</keyword>
<dbReference type="InterPro" id="IPR011992">
    <property type="entry name" value="EF-hand-dom_pair"/>
</dbReference>
<reference evidence="9" key="1">
    <citation type="submission" date="2021-02" db="EMBL/GenBank/DDBJ databases">
        <authorList>
            <person name="Dougan E. K."/>
            <person name="Rhodes N."/>
            <person name="Thang M."/>
            <person name="Chan C."/>
        </authorList>
    </citation>
    <scope>NUCLEOTIDE SEQUENCE</scope>
</reference>
<evidence type="ECO:0000256" key="2">
    <source>
        <dbReference type="ARBA" id="ARBA00022692"/>
    </source>
</evidence>
<dbReference type="SUPFAM" id="SSF47473">
    <property type="entry name" value="EF-hand"/>
    <property type="match status" value="1"/>
</dbReference>
<dbReference type="SUPFAM" id="SSF81324">
    <property type="entry name" value="Voltage-gated potassium channels"/>
    <property type="match status" value="1"/>
</dbReference>
<evidence type="ECO:0000259" key="8">
    <source>
        <dbReference type="PROSITE" id="PS50222"/>
    </source>
</evidence>
<keyword evidence="2 7" id="KW-0812">Transmembrane</keyword>
<proteinExistence type="predicted"/>
<dbReference type="CDD" id="cd00051">
    <property type="entry name" value="EFh"/>
    <property type="match status" value="1"/>
</dbReference>
<evidence type="ECO:0000313" key="10">
    <source>
        <dbReference type="Proteomes" id="UP000604046"/>
    </source>
</evidence>
<sequence length="456" mass="51571">MDHALTSLGLSTTTPSRPSTPQSRKRDVVNEEHLDETLAVLRTLRFKSFDHAKPWLDQDGHLIWSRVRVRIAETIYTQCFETTMGVIIMFHFGLILVEANQDARCCPPHYSGPFDHCPYRSSTFLWSQVLDCVLLVIYTAECLIRLYVERGRFLWKVWNVVDIATLAAGWPSYLLGSRLNPNVLRLFRCIRTIRAARIFISVPELYLLVTGLSSSIKAILFGSLLLIASLVFWAVIAVEVLHPITSRIPASICERCPEGFAGIFAATVTLFQQVVAGDAWGQISLPLLAVEPWAGVVLFLIAVTVSLGILNLILAVIVERAAQSRDKDQERKIKQKEEERSKNMFDLAVLCASMDQDSSGALSLEEMLQGYDRNEDFQKRMQVMDVKREDMQTIFRVLDSDDSGEVSYLEFCQHLGSFSARDPVVMHSLVKFSIMELRKWMVQEMMGLLHEPGLAP</sequence>
<evidence type="ECO:0000256" key="1">
    <source>
        <dbReference type="ARBA" id="ARBA00004141"/>
    </source>
</evidence>
<comment type="caution">
    <text evidence="9">The sequence shown here is derived from an EMBL/GenBank/DDBJ whole genome shotgun (WGS) entry which is preliminary data.</text>
</comment>
<dbReference type="Proteomes" id="UP000604046">
    <property type="component" value="Unassembled WGS sequence"/>
</dbReference>
<dbReference type="PANTHER" id="PTHR46726">
    <property type="entry name" value="TWO PORE CHANNEL 3"/>
    <property type="match status" value="1"/>
</dbReference>
<dbReference type="InterPro" id="IPR018247">
    <property type="entry name" value="EF_Hand_1_Ca_BS"/>
</dbReference>
<feature type="transmembrane region" description="Helical" evidence="7">
    <location>
        <begin position="259"/>
        <end position="276"/>
    </location>
</feature>
<evidence type="ECO:0000313" key="9">
    <source>
        <dbReference type="EMBL" id="CAE7337517.1"/>
    </source>
</evidence>
<feature type="transmembrane region" description="Helical" evidence="7">
    <location>
        <begin position="129"/>
        <end position="147"/>
    </location>
</feature>
<feature type="domain" description="EF-hand" evidence="8">
    <location>
        <begin position="386"/>
        <end position="421"/>
    </location>
</feature>
<keyword evidence="4 7" id="KW-1133">Transmembrane helix</keyword>
<dbReference type="InterPro" id="IPR002048">
    <property type="entry name" value="EF_hand_dom"/>
</dbReference>
<dbReference type="AlphaFoldDB" id="A0A812NUS1"/>
<dbReference type="Pfam" id="PF00520">
    <property type="entry name" value="Ion_trans"/>
    <property type="match status" value="1"/>
</dbReference>
<dbReference type="GO" id="GO:0016020">
    <property type="term" value="C:membrane"/>
    <property type="evidence" value="ECO:0007669"/>
    <property type="project" value="UniProtKB-SubCell"/>
</dbReference>
<dbReference type="PANTHER" id="PTHR46726:SF1">
    <property type="entry name" value="TWO-PORE CALCIUM CHANNEL 3"/>
    <property type="match status" value="1"/>
</dbReference>
<evidence type="ECO:0000256" key="7">
    <source>
        <dbReference type="SAM" id="Phobius"/>
    </source>
</evidence>
<evidence type="ECO:0000256" key="6">
    <source>
        <dbReference type="SAM" id="MobiDB-lite"/>
    </source>
</evidence>
<evidence type="ECO:0000256" key="3">
    <source>
        <dbReference type="ARBA" id="ARBA00022837"/>
    </source>
</evidence>
<evidence type="ECO:0000256" key="5">
    <source>
        <dbReference type="ARBA" id="ARBA00023136"/>
    </source>
</evidence>
<dbReference type="GO" id="GO:0005509">
    <property type="term" value="F:calcium ion binding"/>
    <property type="evidence" value="ECO:0007669"/>
    <property type="project" value="InterPro"/>
</dbReference>
<protein>
    <submittedName>
        <fullName evidence="9">Catsper1 protein</fullName>
    </submittedName>
</protein>
<dbReference type="PROSITE" id="PS00018">
    <property type="entry name" value="EF_HAND_1"/>
    <property type="match status" value="2"/>
</dbReference>
<name>A0A812NUS1_9DINO</name>